<keyword evidence="1" id="KW-0472">Membrane</keyword>
<evidence type="ECO:0000256" key="1">
    <source>
        <dbReference type="SAM" id="Phobius"/>
    </source>
</evidence>
<organism evidence="2">
    <name type="scientific">Rhizophora mucronata</name>
    <name type="common">Asiatic mangrove</name>
    <dbReference type="NCBI Taxonomy" id="61149"/>
    <lineage>
        <taxon>Eukaryota</taxon>
        <taxon>Viridiplantae</taxon>
        <taxon>Streptophyta</taxon>
        <taxon>Embryophyta</taxon>
        <taxon>Tracheophyta</taxon>
        <taxon>Spermatophyta</taxon>
        <taxon>Magnoliopsida</taxon>
        <taxon>eudicotyledons</taxon>
        <taxon>Gunneridae</taxon>
        <taxon>Pentapetalae</taxon>
        <taxon>rosids</taxon>
        <taxon>fabids</taxon>
        <taxon>Malpighiales</taxon>
        <taxon>Rhizophoraceae</taxon>
        <taxon>Rhizophora</taxon>
    </lineage>
</organism>
<accession>A0A2P2M786</accession>
<protein>
    <submittedName>
        <fullName evidence="2">Uncharacterized protein MANES_06G044700</fullName>
    </submittedName>
</protein>
<keyword evidence="1" id="KW-0812">Transmembrane</keyword>
<keyword evidence="1" id="KW-1133">Transmembrane helix</keyword>
<feature type="transmembrane region" description="Helical" evidence="1">
    <location>
        <begin position="12"/>
        <end position="31"/>
    </location>
</feature>
<evidence type="ECO:0000313" key="2">
    <source>
        <dbReference type="EMBL" id="MBX26088.1"/>
    </source>
</evidence>
<name>A0A2P2M786_RHIMU</name>
<proteinExistence type="predicted"/>
<dbReference type="AlphaFoldDB" id="A0A2P2M786"/>
<sequence>MPIFVEVGVTTLVYLGFPLILGMYSLFLILWTGCPSYL</sequence>
<reference evidence="2" key="1">
    <citation type="submission" date="2018-02" db="EMBL/GenBank/DDBJ databases">
        <title>Rhizophora mucronata_Transcriptome.</title>
        <authorList>
            <person name="Meera S.P."/>
            <person name="Sreeshan A."/>
            <person name="Augustine A."/>
        </authorList>
    </citation>
    <scope>NUCLEOTIDE SEQUENCE</scope>
    <source>
        <tissue evidence="2">Leaf</tissue>
    </source>
</reference>
<dbReference type="EMBL" id="GGEC01045604">
    <property type="protein sequence ID" value="MBX26088.1"/>
    <property type="molecule type" value="Transcribed_RNA"/>
</dbReference>